<evidence type="ECO:0000256" key="1">
    <source>
        <dbReference type="ARBA" id="ARBA00003800"/>
    </source>
</evidence>
<evidence type="ECO:0000256" key="3">
    <source>
        <dbReference type="ARBA" id="ARBA00005854"/>
    </source>
</evidence>
<comment type="catalytic activity">
    <reaction evidence="7">
        <text>(R)-2-hydroxyglutarate + NAD(+) = 2-oxoglutarate + NADH + H(+)</text>
        <dbReference type="Rhea" id="RHEA:49612"/>
        <dbReference type="ChEBI" id="CHEBI:15378"/>
        <dbReference type="ChEBI" id="CHEBI:15801"/>
        <dbReference type="ChEBI" id="CHEBI:16810"/>
        <dbReference type="ChEBI" id="CHEBI:57540"/>
        <dbReference type="ChEBI" id="CHEBI:57945"/>
        <dbReference type="EC" id="1.1.1.399"/>
    </reaction>
</comment>
<evidence type="ECO:0000256" key="9">
    <source>
        <dbReference type="RuleBase" id="RU363003"/>
    </source>
</evidence>
<organism evidence="11 12">
    <name type="scientific">Microbacterium sediminicola</name>
    <dbReference type="NCBI Taxonomy" id="415210"/>
    <lineage>
        <taxon>Bacteria</taxon>
        <taxon>Bacillati</taxon>
        <taxon>Actinomycetota</taxon>
        <taxon>Actinomycetes</taxon>
        <taxon>Micrococcales</taxon>
        <taxon>Microbacteriaceae</taxon>
        <taxon>Microbacterium</taxon>
    </lineage>
</organism>
<dbReference type="Gene3D" id="3.40.50.720">
    <property type="entry name" value="NAD(P)-binding Rossmann-like Domain"/>
    <property type="match status" value="2"/>
</dbReference>
<evidence type="ECO:0000259" key="10">
    <source>
        <dbReference type="PROSITE" id="PS51671"/>
    </source>
</evidence>
<dbReference type="PROSITE" id="PS00065">
    <property type="entry name" value="D_2_HYDROXYACID_DH_1"/>
    <property type="match status" value="1"/>
</dbReference>
<accession>A0ABP4TNB9</accession>
<dbReference type="Pfam" id="PF02826">
    <property type="entry name" value="2-Hacid_dh_C"/>
    <property type="match status" value="1"/>
</dbReference>
<comment type="pathway">
    <text evidence="2 9">Amino-acid biosynthesis; L-serine biosynthesis; L-serine from 3-phospho-D-glycerate: step 1/3.</text>
</comment>
<dbReference type="EMBL" id="BAAAPL010000001">
    <property type="protein sequence ID" value="GAA1691076.1"/>
    <property type="molecule type" value="Genomic_DNA"/>
</dbReference>
<proteinExistence type="inferred from homology"/>
<evidence type="ECO:0000256" key="5">
    <source>
        <dbReference type="ARBA" id="ARBA00023002"/>
    </source>
</evidence>
<dbReference type="InterPro" id="IPR045626">
    <property type="entry name" value="PGDH_ASB_dom"/>
</dbReference>
<dbReference type="SUPFAM" id="SSF51735">
    <property type="entry name" value="NAD(P)-binding Rossmann-fold domains"/>
    <property type="match status" value="1"/>
</dbReference>
<dbReference type="PROSITE" id="PS00671">
    <property type="entry name" value="D_2_HYDROXYACID_DH_3"/>
    <property type="match status" value="1"/>
</dbReference>
<dbReference type="InterPro" id="IPR045865">
    <property type="entry name" value="ACT-like_dom_sf"/>
</dbReference>
<evidence type="ECO:0000256" key="7">
    <source>
        <dbReference type="ARBA" id="ARBA00048126"/>
    </source>
</evidence>
<evidence type="ECO:0000313" key="12">
    <source>
        <dbReference type="Proteomes" id="UP001501690"/>
    </source>
</evidence>
<comment type="catalytic activity">
    <reaction evidence="8 9">
        <text>(2R)-3-phosphoglycerate + NAD(+) = 3-phosphooxypyruvate + NADH + H(+)</text>
        <dbReference type="Rhea" id="RHEA:12641"/>
        <dbReference type="ChEBI" id="CHEBI:15378"/>
        <dbReference type="ChEBI" id="CHEBI:18110"/>
        <dbReference type="ChEBI" id="CHEBI:57540"/>
        <dbReference type="ChEBI" id="CHEBI:57945"/>
        <dbReference type="ChEBI" id="CHEBI:58272"/>
        <dbReference type="EC" id="1.1.1.95"/>
    </reaction>
</comment>
<evidence type="ECO:0000256" key="6">
    <source>
        <dbReference type="ARBA" id="ARBA00023027"/>
    </source>
</evidence>
<keyword evidence="6 9" id="KW-0520">NAD</keyword>
<keyword evidence="12" id="KW-1185">Reference proteome</keyword>
<dbReference type="PANTHER" id="PTHR42938:SF47">
    <property type="entry name" value="HYDROXYPYRUVATE REDUCTASE"/>
    <property type="match status" value="1"/>
</dbReference>
<dbReference type="PANTHER" id="PTHR42938">
    <property type="entry name" value="FORMATE DEHYDROGENASE 1"/>
    <property type="match status" value="1"/>
</dbReference>
<dbReference type="Gene3D" id="3.30.70.260">
    <property type="match status" value="1"/>
</dbReference>
<gene>
    <name evidence="11" type="primary">serA</name>
    <name evidence="11" type="ORF">GCM10009808_05040</name>
</gene>
<comment type="similarity">
    <text evidence="3 9">Belongs to the D-isomer specific 2-hydroxyacid dehydrogenase family.</text>
</comment>
<comment type="caution">
    <text evidence="11">The sequence shown here is derived from an EMBL/GenBank/DDBJ whole genome shotgun (WGS) entry which is preliminary data.</text>
</comment>
<dbReference type="Pfam" id="PF19304">
    <property type="entry name" value="PGDH_inter"/>
    <property type="match status" value="1"/>
</dbReference>
<keyword evidence="5 9" id="KW-0560">Oxidoreductase</keyword>
<sequence>MSKPVVLLAEELSPATVEALGSDFDVRTVDGTDRPALFAALADADAVLIRSATKMNEEAIAASAKLKVIARAGVGLDNVDIKAATSAGIMVVNAPTSNIISAAELTVGHILSLARHIPAANESLSQGAWKRSSFTGTELYEKTIGILGLGRIGALVAERVRAFGVRLVGYDPYVTPARAQQLGVELLSFDEVVAQADFLTVHMPKTPETTGMISTEQLASMKPSAYVVNVARGGLIDEEALFTALSEGVIAGAGLDVYTSEPPKPDSVAAQLVALPNVVATPHLGASTEEAQEKAGISVAKSVKLSLEGDLVPDAVNVAGGVIDPFVRPGIALVEMLGQFFSGLAAGALTSLDIEVRGELANYDVSVYRLAALKGIFTNIVSENVSYVNAPLFAEQRGIETRMIVDTESPLYRNITILRGTLSDGAVLTVAGTLAGTRMVPKIVDINGYEIEVPIARHHVVMRYPDRPGIIGLYGQKLGEVGINIEGLQVAHSDAAGRALSVLTVDAEVPEVILENMRTAVGADVFRQIEIVEP</sequence>
<evidence type="ECO:0000256" key="8">
    <source>
        <dbReference type="ARBA" id="ARBA00048731"/>
    </source>
</evidence>
<keyword evidence="9" id="KW-0028">Amino-acid biosynthesis</keyword>
<dbReference type="RefSeq" id="WP_344068801.1">
    <property type="nucleotide sequence ID" value="NZ_BAAAPL010000001.1"/>
</dbReference>
<reference evidence="12" key="1">
    <citation type="journal article" date="2019" name="Int. J. Syst. Evol. Microbiol.">
        <title>The Global Catalogue of Microorganisms (GCM) 10K type strain sequencing project: providing services to taxonomists for standard genome sequencing and annotation.</title>
        <authorList>
            <consortium name="The Broad Institute Genomics Platform"/>
            <consortium name="The Broad Institute Genome Sequencing Center for Infectious Disease"/>
            <person name="Wu L."/>
            <person name="Ma J."/>
        </authorList>
    </citation>
    <scope>NUCLEOTIDE SEQUENCE [LARGE SCALE GENOMIC DNA]</scope>
    <source>
        <strain evidence="12">JCM 15577</strain>
    </source>
</reference>
<name>A0ABP4TNB9_9MICO</name>
<dbReference type="InterPro" id="IPR029009">
    <property type="entry name" value="ASB_dom_sf"/>
</dbReference>
<dbReference type="InterPro" id="IPR006236">
    <property type="entry name" value="PGDH"/>
</dbReference>
<dbReference type="Pfam" id="PF00389">
    <property type="entry name" value="2-Hacid_dh"/>
    <property type="match status" value="1"/>
</dbReference>
<dbReference type="InterPro" id="IPR029752">
    <property type="entry name" value="D-isomer_DH_CS1"/>
</dbReference>
<dbReference type="PROSITE" id="PS00670">
    <property type="entry name" value="D_2_HYDROXYACID_DH_2"/>
    <property type="match status" value="1"/>
</dbReference>
<dbReference type="SUPFAM" id="SSF143548">
    <property type="entry name" value="Serine metabolism enzymes domain"/>
    <property type="match status" value="1"/>
</dbReference>
<keyword evidence="9" id="KW-0718">Serine biosynthesis</keyword>
<dbReference type="InterPro" id="IPR006140">
    <property type="entry name" value="D-isomer_DH_NAD-bd"/>
</dbReference>
<dbReference type="PROSITE" id="PS51671">
    <property type="entry name" value="ACT"/>
    <property type="match status" value="1"/>
</dbReference>
<dbReference type="Proteomes" id="UP001501690">
    <property type="component" value="Unassembled WGS sequence"/>
</dbReference>
<dbReference type="CDD" id="cd12173">
    <property type="entry name" value="PGDH_4"/>
    <property type="match status" value="1"/>
</dbReference>
<dbReference type="InterPro" id="IPR006139">
    <property type="entry name" value="D-isomer_2_OHA_DH_cat_dom"/>
</dbReference>
<feature type="domain" description="ACT" evidence="10">
    <location>
        <begin position="459"/>
        <end position="534"/>
    </location>
</feature>
<evidence type="ECO:0000256" key="2">
    <source>
        <dbReference type="ARBA" id="ARBA00005216"/>
    </source>
</evidence>
<dbReference type="NCBIfam" id="TIGR01327">
    <property type="entry name" value="PGDH"/>
    <property type="match status" value="1"/>
</dbReference>
<comment type="function">
    <text evidence="1">Catalyzes the reversible oxidation of 3-phospho-D-glycerate to 3-phosphonooxypyruvate, the first step of the phosphorylated L-serine biosynthesis pathway. Also catalyzes the reversible oxidation of 2-hydroxyglutarate to 2-oxoglutarate.</text>
</comment>
<evidence type="ECO:0000313" key="11">
    <source>
        <dbReference type="EMBL" id="GAA1691076.1"/>
    </source>
</evidence>
<dbReference type="InterPro" id="IPR029753">
    <property type="entry name" value="D-isomer_DH_CS"/>
</dbReference>
<dbReference type="SUPFAM" id="SSF55021">
    <property type="entry name" value="ACT-like"/>
    <property type="match status" value="1"/>
</dbReference>
<protein>
    <recommendedName>
        <fullName evidence="4 9">D-3-phosphoglycerate dehydrogenase</fullName>
        <ecNumber evidence="9">1.1.1.95</ecNumber>
    </recommendedName>
</protein>
<dbReference type="SUPFAM" id="SSF52283">
    <property type="entry name" value="Formate/glycerate dehydrogenase catalytic domain-like"/>
    <property type="match status" value="1"/>
</dbReference>
<dbReference type="Gene3D" id="3.30.1330.90">
    <property type="entry name" value="D-3-phosphoglycerate dehydrogenase, domain 3"/>
    <property type="match status" value="1"/>
</dbReference>
<dbReference type="EC" id="1.1.1.95" evidence="9"/>
<dbReference type="InterPro" id="IPR036291">
    <property type="entry name" value="NAD(P)-bd_dom_sf"/>
</dbReference>
<dbReference type="InterPro" id="IPR002912">
    <property type="entry name" value="ACT_dom"/>
</dbReference>
<evidence type="ECO:0000256" key="4">
    <source>
        <dbReference type="ARBA" id="ARBA00021582"/>
    </source>
</evidence>